<comment type="caution">
    <text evidence="2">The sequence shown here is derived from an EMBL/GenBank/DDBJ whole genome shotgun (WGS) entry which is preliminary data.</text>
</comment>
<feature type="compositionally biased region" description="Basic and acidic residues" evidence="1">
    <location>
        <begin position="15"/>
        <end position="26"/>
    </location>
</feature>
<sequence length="70" mass="7818">MQDTPGTSAMATLNGRRDPCGHRAEELAEEEVYSQGHRLARRPQRQPQTCGEKPNMACLCPRYIGHKPSP</sequence>
<dbReference type="Proteomes" id="UP001066276">
    <property type="component" value="Chromosome 1_1"/>
</dbReference>
<protein>
    <submittedName>
        <fullName evidence="2">Uncharacterized protein</fullName>
    </submittedName>
</protein>
<feature type="region of interest" description="Disordered" evidence="1">
    <location>
        <begin position="1"/>
        <end position="52"/>
    </location>
</feature>
<evidence type="ECO:0000256" key="1">
    <source>
        <dbReference type="SAM" id="MobiDB-lite"/>
    </source>
</evidence>
<keyword evidence="3" id="KW-1185">Reference proteome</keyword>
<gene>
    <name evidence="2" type="ORF">NDU88_006634</name>
</gene>
<name>A0AAV7WY53_PLEWA</name>
<reference evidence="2" key="1">
    <citation type="journal article" date="2022" name="bioRxiv">
        <title>Sequencing and chromosome-scale assembly of the giantPleurodeles waltlgenome.</title>
        <authorList>
            <person name="Brown T."/>
            <person name="Elewa A."/>
            <person name="Iarovenko S."/>
            <person name="Subramanian E."/>
            <person name="Araus A.J."/>
            <person name="Petzold A."/>
            <person name="Susuki M."/>
            <person name="Suzuki K.-i.T."/>
            <person name="Hayashi T."/>
            <person name="Toyoda A."/>
            <person name="Oliveira C."/>
            <person name="Osipova E."/>
            <person name="Leigh N.D."/>
            <person name="Simon A."/>
            <person name="Yun M.H."/>
        </authorList>
    </citation>
    <scope>NUCLEOTIDE SEQUENCE</scope>
    <source>
        <strain evidence="2">20211129_DDA</strain>
        <tissue evidence="2">Liver</tissue>
    </source>
</reference>
<dbReference type="EMBL" id="JANPWB010000001">
    <property type="protein sequence ID" value="KAJ1219063.1"/>
    <property type="molecule type" value="Genomic_DNA"/>
</dbReference>
<organism evidence="2 3">
    <name type="scientific">Pleurodeles waltl</name>
    <name type="common">Iberian ribbed newt</name>
    <dbReference type="NCBI Taxonomy" id="8319"/>
    <lineage>
        <taxon>Eukaryota</taxon>
        <taxon>Metazoa</taxon>
        <taxon>Chordata</taxon>
        <taxon>Craniata</taxon>
        <taxon>Vertebrata</taxon>
        <taxon>Euteleostomi</taxon>
        <taxon>Amphibia</taxon>
        <taxon>Batrachia</taxon>
        <taxon>Caudata</taxon>
        <taxon>Salamandroidea</taxon>
        <taxon>Salamandridae</taxon>
        <taxon>Pleurodelinae</taxon>
        <taxon>Pleurodeles</taxon>
    </lineage>
</organism>
<accession>A0AAV7WY53</accession>
<evidence type="ECO:0000313" key="2">
    <source>
        <dbReference type="EMBL" id="KAJ1219063.1"/>
    </source>
</evidence>
<feature type="compositionally biased region" description="Polar residues" evidence="1">
    <location>
        <begin position="1"/>
        <end position="11"/>
    </location>
</feature>
<evidence type="ECO:0000313" key="3">
    <source>
        <dbReference type="Proteomes" id="UP001066276"/>
    </source>
</evidence>
<dbReference type="AlphaFoldDB" id="A0AAV7WY53"/>
<proteinExistence type="predicted"/>